<feature type="transmembrane region" description="Helical" evidence="10">
    <location>
        <begin position="590"/>
        <end position="610"/>
    </location>
</feature>
<feature type="transmembrane region" description="Helical" evidence="10">
    <location>
        <begin position="825"/>
        <end position="844"/>
    </location>
</feature>
<dbReference type="FunFam" id="1.20.1420.30:FF:000014">
    <property type="entry name" value="Cation/H+ exchanger protein 2"/>
    <property type="match status" value="1"/>
</dbReference>
<dbReference type="Gene3D" id="1.20.1420.30">
    <property type="entry name" value="NCX, central ion-binding region"/>
    <property type="match status" value="1"/>
</dbReference>
<dbReference type="AlphaFoldDB" id="A0A9P7KSI9"/>
<dbReference type="GO" id="GO:0006874">
    <property type="term" value="P:intracellular calcium ion homeostasis"/>
    <property type="evidence" value="ECO:0007669"/>
    <property type="project" value="TreeGrafter"/>
</dbReference>
<feature type="transmembrane region" description="Helical" evidence="10">
    <location>
        <begin position="415"/>
        <end position="436"/>
    </location>
</feature>
<dbReference type="InterPro" id="IPR044880">
    <property type="entry name" value="NCX_ion-bd_dom_sf"/>
</dbReference>
<comment type="similarity">
    <text evidence="2">Belongs to the Ca(2+):cation antiporter (CaCA) (TC 2.A.19) family.</text>
</comment>
<evidence type="ECO:0000256" key="6">
    <source>
        <dbReference type="ARBA" id="ARBA00022989"/>
    </source>
</evidence>
<keyword evidence="5 10" id="KW-0812">Transmembrane</keyword>
<dbReference type="EMBL" id="JAGPUO010000010">
    <property type="protein sequence ID" value="KAG5660284.1"/>
    <property type="molecule type" value="Genomic_DNA"/>
</dbReference>
<feature type="domain" description="Inner membrane component" evidence="12">
    <location>
        <begin position="153"/>
        <end position="206"/>
    </location>
</feature>
<evidence type="ECO:0000256" key="10">
    <source>
        <dbReference type="SAM" id="Phobius"/>
    </source>
</evidence>
<name>A0A9P7KSI9_9HYPO</name>
<dbReference type="InterPro" id="IPR004837">
    <property type="entry name" value="NaCa_Exmemb"/>
</dbReference>
<keyword evidence="14" id="KW-1185">Reference proteome</keyword>
<evidence type="ECO:0008006" key="15">
    <source>
        <dbReference type="Google" id="ProtNLM"/>
    </source>
</evidence>
<evidence type="ECO:0000256" key="4">
    <source>
        <dbReference type="ARBA" id="ARBA00022553"/>
    </source>
</evidence>
<evidence type="ECO:0000256" key="5">
    <source>
        <dbReference type="ARBA" id="ARBA00022692"/>
    </source>
</evidence>
<dbReference type="PANTHER" id="PTHR31503">
    <property type="entry name" value="VACUOLAR CALCIUM ION TRANSPORTER"/>
    <property type="match status" value="1"/>
</dbReference>
<evidence type="ECO:0000256" key="3">
    <source>
        <dbReference type="ARBA" id="ARBA00022448"/>
    </source>
</evidence>
<dbReference type="Pfam" id="PF01699">
    <property type="entry name" value="Na_Ca_ex"/>
    <property type="match status" value="2"/>
</dbReference>
<evidence type="ECO:0000256" key="7">
    <source>
        <dbReference type="ARBA" id="ARBA00023065"/>
    </source>
</evidence>
<keyword evidence="6 10" id="KW-1133">Transmembrane helix</keyword>
<keyword evidence="4" id="KW-0597">Phosphoprotein</keyword>
<dbReference type="InterPro" id="IPR004713">
    <property type="entry name" value="CaH_exchang"/>
</dbReference>
<gene>
    <name evidence="13" type="ORF">KAF25_003806</name>
</gene>
<dbReference type="GO" id="GO:0005774">
    <property type="term" value="C:vacuolar membrane"/>
    <property type="evidence" value="ECO:0007669"/>
    <property type="project" value="UniProtKB-ARBA"/>
</dbReference>
<evidence type="ECO:0000313" key="14">
    <source>
        <dbReference type="Proteomes" id="UP000782241"/>
    </source>
</evidence>
<dbReference type="Proteomes" id="UP000782241">
    <property type="component" value="Unassembled WGS sequence"/>
</dbReference>
<comment type="subcellular location">
    <subcellularLocation>
        <location evidence="1">Endomembrane system</location>
        <topology evidence="1">Multi-pass membrane protein</topology>
    </subcellularLocation>
</comment>
<dbReference type="GO" id="GO:0015369">
    <property type="term" value="F:calcium:proton antiporter activity"/>
    <property type="evidence" value="ECO:0007669"/>
    <property type="project" value="TreeGrafter"/>
</dbReference>
<evidence type="ECO:0000259" key="11">
    <source>
        <dbReference type="Pfam" id="PF01699"/>
    </source>
</evidence>
<feature type="transmembrane region" description="Helical" evidence="10">
    <location>
        <begin position="474"/>
        <end position="500"/>
    </location>
</feature>
<dbReference type="InterPro" id="IPR005185">
    <property type="entry name" value="YccF"/>
</dbReference>
<feature type="transmembrane region" description="Helical" evidence="10">
    <location>
        <begin position="448"/>
        <end position="468"/>
    </location>
</feature>
<feature type="domain" description="Sodium/calcium exchanger membrane region" evidence="11">
    <location>
        <begin position="723"/>
        <end position="874"/>
    </location>
</feature>
<dbReference type="PANTHER" id="PTHR31503:SF10">
    <property type="entry name" value="VNX1 PROTEIN"/>
    <property type="match status" value="1"/>
</dbReference>
<comment type="caution">
    <text evidence="13">The sequence shown here is derived from an EMBL/GenBank/DDBJ whole genome shotgun (WGS) entry which is preliminary data.</text>
</comment>
<proteinExistence type="inferred from homology"/>
<feature type="transmembrane region" description="Helical" evidence="10">
    <location>
        <begin position="856"/>
        <end position="875"/>
    </location>
</feature>
<protein>
    <recommendedName>
        <fullName evidence="15">Ca2+:H+ antiporter</fullName>
    </recommendedName>
</protein>
<sequence length="880" mass="98638">MYSTLGIVMPQQGPPPAPTNSKHQPPSEVDDHGIEDELHSPILKPRRRATRRKSTPSSFAPSERIASQHHHRPLPRIKLTRSPTVAVDESLSDQEQDDQDEPFAKEDRQQAINRTHPFGIRVWNPPLYHDYNPGTDSDDIGISDHVVSSWTLILNFLWTLLFGWWLSLLVLFCGIICMVLARTPAQPSYGRILCNLAGYLFFPFNKSVRCSIRHSSNLEGEIQVPTSCQGERLSCNTSEYGQLLRFPRLSYGSRVQASNADRRVEQLSQQTLEPIDSPKPFLFPTRWSGEKLFFSIALHILLLPTFLLVATICWCLVLPLPIARMLVRLLRNLDNRALDLSFECNSKTTSSAAAEERKLLLYNHMFIDIKSWKYSFGGVNIVLINLMTIATLTTFDWLILVKCFHLHSLGISPSLLFFGSLSGIIPLAYVIGQAVASISTQSSMGTSAAVNAMFSTIFEVIFYCVALRQGKSELVQGCIIGSILAGVLFLPGLSMCFGALKRKTQRFNSKSAGVTSTMLLFAMIGVFSPTLFYAVYGTYVMRCGDCPQNMAAVLHIQKDSRATIPGCRTCSISQQLNLNEPIYIEMLKPFSYLCAFLLALAYIIGLWFTLRTHSAVIWNEGKERHHDESLSRHGPIPSHERHAIASQPISERPSYSRQNQRLSSFGGMVPTPCDVISEAPEFSQQEDHSVPENTTLASHLANAERPPRDEELHHVPNWSRRKSLLILIIATLFYCLLATILIDAVDTILQEFYIEERFLGLTVFALIPNATEIWNAILFAANGNIALSVEIGSAYALQVCLLQIPALVFFSAVFQSSGHQQVDHVFTMVLPQWDMFVVIFSVFLHGYMQNEGRSNYFKGSILLLSYVAVMIGFFLSGKRD</sequence>
<feature type="region of interest" description="Disordered" evidence="9">
    <location>
        <begin position="1"/>
        <end position="79"/>
    </location>
</feature>
<keyword evidence="3" id="KW-0813">Transport</keyword>
<evidence type="ECO:0000259" key="12">
    <source>
        <dbReference type="Pfam" id="PF03733"/>
    </source>
</evidence>
<evidence type="ECO:0000256" key="2">
    <source>
        <dbReference type="ARBA" id="ARBA00008170"/>
    </source>
</evidence>
<feature type="transmembrane region" description="Helical" evidence="10">
    <location>
        <begin position="292"/>
        <end position="318"/>
    </location>
</feature>
<feature type="transmembrane region" description="Helical" evidence="10">
    <location>
        <begin position="374"/>
        <end position="395"/>
    </location>
</feature>
<feature type="compositionally biased region" description="Basic residues" evidence="9">
    <location>
        <begin position="67"/>
        <end position="79"/>
    </location>
</feature>
<evidence type="ECO:0000256" key="1">
    <source>
        <dbReference type="ARBA" id="ARBA00004127"/>
    </source>
</evidence>
<evidence type="ECO:0000256" key="8">
    <source>
        <dbReference type="ARBA" id="ARBA00023136"/>
    </source>
</evidence>
<reference evidence="13" key="1">
    <citation type="submission" date="2021-04" db="EMBL/GenBank/DDBJ databases">
        <title>Draft genome of Fusarium avenaceum strain F156N33, isolated from an atmospheric sample in Virginia.</title>
        <authorList>
            <person name="Yang S."/>
            <person name="Vinatzer B.A."/>
            <person name="Coleman J."/>
        </authorList>
    </citation>
    <scope>NUCLEOTIDE SEQUENCE</scope>
    <source>
        <strain evidence="13">F156N33</strain>
    </source>
</reference>
<evidence type="ECO:0000313" key="13">
    <source>
        <dbReference type="EMBL" id="KAG5660284.1"/>
    </source>
</evidence>
<feature type="transmembrane region" description="Helical" evidence="10">
    <location>
        <begin position="757"/>
        <end position="781"/>
    </location>
</feature>
<feature type="transmembrane region" description="Helical" evidence="10">
    <location>
        <begin position="724"/>
        <end position="745"/>
    </location>
</feature>
<feature type="transmembrane region" description="Helical" evidence="10">
    <location>
        <begin position="512"/>
        <end position="535"/>
    </location>
</feature>
<feature type="domain" description="Sodium/calcium exchanger membrane region" evidence="11">
    <location>
        <begin position="415"/>
        <end position="530"/>
    </location>
</feature>
<dbReference type="GO" id="GO:0012505">
    <property type="term" value="C:endomembrane system"/>
    <property type="evidence" value="ECO:0007669"/>
    <property type="project" value="UniProtKB-SubCell"/>
</dbReference>
<feature type="transmembrane region" description="Helical" evidence="10">
    <location>
        <begin position="793"/>
        <end position="813"/>
    </location>
</feature>
<organism evidence="13 14">
    <name type="scientific">Fusarium avenaceum</name>
    <dbReference type="NCBI Taxonomy" id="40199"/>
    <lineage>
        <taxon>Eukaryota</taxon>
        <taxon>Fungi</taxon>
        <taxon>Dikarya</taxon>
        <taxon>Ascomycota</taxon>
        <taxon>Pezizomycotina</taxon>
        <taxon>Sordariomycetes</taxon>
        <taxon>Hypocreomycetidae</taxon>
        <taxon>Hypocreales</taxon>
        <taxon>Nectriaceae</taxon>
        <taxon>Fusarium</taxon>
        <taxon>Fusarium tricinctum species complex</taxon>
    </lineage>
</organism>
<accession>A0A9P7KSI9</accession>
<keyword evidence="8 10" id="KW-0472">Membrane</keyword>
<evidence type="ECO:0000256" key="9">
    <source>
        <dbReference type="SAM" id="MobiDB-lite"/>
    </source>
</evidence>
<feature type="compositionally biased region" description="Basic and acidic residues" evidence="9">
    <location>
        <begin position="29"/>
        <end position="39"/>
    </location>
</feature>
<feature type="transmembrane region" description="Helical" evidence="10">
    <location>
        <begin position="156"/>
        <end position="181"/>
    </location>
</feature>
<dbReference type="Pfam" id="PF03733">
    <property type="entry name" value="YccF"/>
    <property type="match status" value="1"/>
</dbReference>
<keyword evidence="7" id="KW-0406">Ion transport</keyword>
<feature type="compositionally biased region" description="Basic residues" evidence="9">
    <location>
        <begin position="44"/>
        <end position="54"/>
    </location>
</feature>